<proteinExistence type="predicted"/>
<name>A0A7G6RIG1_RHILV</name>
<reference evidence="3" key="1">
    <citation type="journal article" date="2020" name="Mol. Plant Microbe">
        <title>Rhizobial microsymbionts of the narrowly endemic Oxytropis species growing in Kamchatka are characterized by significant genetic diversity and possess a set of genes that are associated with T3SS and T6SS secretion systems and can affect the development of symbiosis.</title>
        <authorList>
            <person name="Safronova V."/>
            <person name="Guro P."/>
            <person name="Sazanova A."/>
            <person name="Kuznetsova I."/>
            <person name="Belimov A."/>
            <person name="Yakubov V."/>
            <person name="Chirak E."/>
            <person name="Afonin A."/>
            <person name="Gogolev Y."/>
            <person name="Andronov E."/>
            <person name="Tikhonovich I."/>
        </authorList>
    </citation>
    <scope>NUCLEOTIDE SEQUENCE [LARGE SCALE GENOMIC DNA]</scope>
    <source>
        <strain evidence="3">RCAM0610</strain>
    </source>
</reference>
<feature type="region of interest" description="Disordered" evidence="1">
    <location>
        <begin position="40"/>
        <end position="72"/>
    </location>
</feature>
<evidence type="ECO:0000313" key="2">
    <source>
        <dbReference type="EMBL" id="QND42043.1"/>
    </source>
</evidence>
<evidence type="ECO:0000313" key="3">
    <source>
        <dbReference type="Proteomes" id="UP000515518"/>
    </source>
</evidence>
<organism evidence="2 3">
    <name type="scientific">Rhizobium leguminosarum bv. viciae</name>
    <dbReference type="NCBI Taxonomy" id="387"/>
    <lineage>
        <taxon>Bacteria</taxon>
        <taxon>Pseudomonadati</taxon>
        <taxon>Pseudomonadota</taxon>
        <taxon>Alphaproteobacteria</taxon>
        <taxon>Hyphomicrobiales</taxon>
        <taxon>Rhizobiaceae</taxon>
        <taxon>Rhizobium/Agrobacterium group</taxon>
        <taxon>Rhizobium</taxon>
    </lineage>
</organism>
<feature type="compositionally biased region" description="Polar residues" evidence="1">
    <location>
        <begin position="1"/>
        <end position="12"/>
    </location>
</feature>
<dbReference type="EMBL" id="CP050549">
    <property type="protein sequence ID" value="QND42043.1"/>
    <property type="molecule type" value="Genomic_DNA"/>
</dbReference>
<sequence>MVIIGSSSTKSINPMPDPTLSSTLHGRALSTVSAFVENRDFTSPPRASTLLTNGRTTSVTASSSDKESLTEN</sequence>
<protein>
    <submittedName>
        <fullName evidence="2">Uncharacterized protein</fullName>
    </submittedName>
</protein>
<feature type="region of interest" description="Disordered" evidence="1">
    <location>
        <begin position="1"/>
        <end position="23"/>
    </location>
</feature>
<gene>
    <name evidence="2" type="ORF">HB770_06605</name>
</gene>
<accession>A0A7G6RIG1</accession>
<dbReference type="Proteomes" id="UP000515518">
    <property type="component" value="Chromosome"/>
</dbReference>
<feature type="compositionally biased region" description="Polar residues" evidence="1">
    <location>
        <begin position="45"/>
        <end position="63"/>
    </location>
</feature>
<dbReference type="AlphaFoldDB" id="A0A7G6RIG1"/>
<evidence type="ECO:0000256" key="1">
    <source>
        <dbReference type="SAM" id="MobiDB-lite"/>
    </source>
</evidence>